<evidence type="ECO:0000313" key="8">
    <source>
        <dbReference type="Proteomes" id="UP001162891"/>
    </source>
</evidence>
<name>A0ABM7WUR3_9BACT</name>
<feature type="binding site" evidence="5">
    <location>
        <position position="305"/>
    </location>
    <ligand>
        <name>S-adenosyl-L-methionine</name>
        <dbReference type="ChEBI" id="CHEBI:59789"/>
    </ligand>
</feature>
<dbReference type="InterPro" id="IPR054728">
    <property type="entry name" value="RsmB-like_ferredoxin"/>
</dbReference>
<dbReference type="InterPro" id="IPR001678">
    <property type="entry name" value="MeTrfase_RsmB-F_NOP2_dom"/>
</dbReference>
<dbReference type="PANTHER" id="PTHR22807">
    <property type="entry name" value="NOP2 YEAST -RELATED NOL1/NOP2/FMU SUN DOMAIN-CONTAINING"/>
    <property type="match status" value="1"/>
</dbReference>
<dbReference type="EMBL" id="AP025591">
    <property type="protein sequence ID" value="BDG03215.1"/>
    <property type="molecule type" value="Genomic_DNA"/>
</dbReference>
<evidence type="ECO:0000256" key="4">
    <source>
        <dbReference type="ARBA" id="ARBA00022884"/>
    </source>
</evidence>
<keyword evidence="2 5" id="KW-0808">Transferase</keyword>
<evidence type="ECO:0000256" key="5">
    <source>
        <dbReference type="PROSITE-ProRule" id="PRU01023"/>
    </source>
</evidence>
<dbReference type="InterPro" id="IPR029063">
    <property type="entry name" value="SAM-dependent_MTases_sf"/>
</dbReference>
<feature type="domain" description="SAM-dependent MTase RsmB/NOP-type" evidence="6">
    <location>
        <begin position="149"/>
        <end position="417"/>
    </location>
</feature>
<dbReference type="PRINTS" id="PR02008">
    <property type="entry name" value="RCMTFAMILY"/>
</dbReference>
<comment type="caution">
    <text evidence="5">Lacks conserved residue(s) required for the propagation of feature annotation.</text>
</comment>
<dbReference type="Proteomes" id="UP001162891">
    <property type="component" value="Chromosome"/>
</dbReference>
<dbReference type="PROSITE" id="PS51686">
    <property type="entry name" value="SAM_MT_RSMB_NOP"/>
    <property type="match status" value="1"/>
</dbReference>
<sequence length="418" mass="43340">MSAASPAERRVAAAPWDALARVAPPLDAELVEVLGGATAERVVDRALRARRGLDGLARAVVAEAIFGVALWRRRLRAQLGDADAPPAVLLAALLRDLGGRADAAALAGVDAGALPPPRPPPAGLADRFSLPDWLAEEVARAAGPDAPALADALDRPGPVCLRANRLRIGRGALATALAASGIATRPAPLAPDGLVVDGPRPNVYGLVAHRTGLVEVQDEGSQLLGALVGARPGDAVVDACAGAGGKTLLLAAAVGPAGRVYAVDPDAARLARLRVRATRAGAEGIVSIEGPSAPPELRVDRVLVDAPCSELGALRRGPDLRWRLDPATFPALPALQLGILARAATHVRRGGRLVYATCTFRREEDEEVALAFEAAHPEFVRAAPEADASVVTPDGFVRTWPHVHDTDGFFAAVWTRRG</sequence>
<feature type="binding site" evidence="5">
    <location>
        <position position="264"/>
    </location>
    <ligand>
        <name>S-adenosyl-L-methionine</name>
        <dbReference type="ChEBI" id="CHEBI:59789"/>
    </ligand>
</feature>
<keyword evidence="3 5" id="KW-0949">S-adenosyl-L-methionine</keyword>
<evidence type="ECO:0000259" key="6">
    <source>
        <dbReference type="PROSITE" id="PS51686"/>
    </source>
</evidence>
<dbReference type="Pfam" id="PF22458">
    <property type="entry name" value="RsmF-B_ferredox"/>
    <property type="match status" value="1"/>
</dbReference>
<feature type="active site" description="Nucleophile" evidence="5">
    <location>
        <position position="358"/>
    </location>
</feature>
<dbReference type="CDD" id="cd02440">
    <property type="entry name" value="AdoMet_MTases"/>
    <property type="match status" value="1"/>
</dbReference>
<evidence type="ECO:0000256" key="3">
    <source>
        <dbReference type="ARBA" id="ARBA00022691"/>
    </source>
</evidence>
<evidence type="ECO:0000256" key="1">
    <source>
        <dbReference type="ARBA" id="ARBA00022603"/>
    </source>
</evidence>
<dbReference type="InterPro" id="IPR023267">
    <property type="entry name" value="RCMT"/>
</dbReference>
<evidence type="ECO:0000256" key="2">
    <source>
        <dbReference type="ARBA" id="ARBA00022679"/>
    </source>
</evidence>
<organism evidence="7 8">
    <name type="scientific">Anaeromyxobacter oryzae</name>
    <dbReference type="NCBI Taxonomy" id="2918170"/>
    <lineage>
        <taxon>Bacteria</taxon>
        <taxon>Pseudomonadati</taxon>
        <taxon>Myxococcota</taxon>
        <taxon>Myxococcia</taxon>
        <taxon>Myxococcales</taxon>
        <taxon>Cystobacterineae</taxon>
        <taxon>Anaeromyxobacteraceae</taxon>
        <taxon>Anaeromyxobacter</taxon>
    </lineage>
</organism>
<dbReference type="Gene3D" id="3.40.50.150">
    <property type="entry name" value="Vaccinia Virus protein VP39"/>
    <property type="match status" value="1"/>
</dbReference>
<dbReference type="RefSeq" id="WP_248361019.1">
    <property type="nucleotide sequence ID" value="NZ_AP025591.1"/>
</dbReference>
<evidence type="ECO:0000313" key="7">
    <source>
        <dbReference type="EMBL" id="BDG03215.1"/>
    </source>
</evidence>
<keyword evidence="8" id="KW-1185">Reference proteome</keyword>
<protein>
    <recommendedName>
        <fullName evidence="6">SAM-dependent MTase RsmB/NOP-type domain-containing protein</fullName>
    </recommendedName>
</protein>
<dbReference type="InterPro" id="IPR049560">
    <property type="entry name" value="MeTrfase_RsmB-F_NOP2_cat"/>
</dbReference>
<comment type="similarity">
    <text evidence="5">Belongs to the class I-like SAM-binding methyltransferase superfamily. RsmB/NOP family.</text>
</comment>
<keyword evidence="4 5" id="KW-0694">RNA-binding</keyword>
<reference evidence="8" key="1">
    <citation type="journal article" date="2022" name="Int. J. Syst. Evol. Microbiol.">
        <title>Anaeromyxobacter oryzae sp. nov., Anaeromyxobacter diazotrophicus sp. nov. and Anaeromyxobacter paludicola sp. nov., isolated from paddy soils.</title>
        <authorList>
            <person name="Itoh H."/>
            <person name="Xu Z."/>
            <person name="Mise K."/>
            <person name="Masuda Y."/>
            <person name="Ushijima N."/>
            <person name="Hayakawa C."/>
            <person name="Shiratori Y."/>
            <person name="Senoo K."/>
        </authorList>
    </citation>
    <scope>NUCLEOTIDE SEQUENCE [LARGE SCALE GENOMIC DNA]</scope>
    <source>
        <strain evidence="8">Red232</strain>
    </source>
</reference>
<dbReference type="PANTHER" id="PTHR22807:SF53">
    <property type="entry name" value="RIBOSOMAL RNA SMALL SUBUNIT METHYLTRANSFERASE B-RELATED"/>
    <property type="match status" value="1"/>
</dbReference>
<dbReference type="SUPFAM" id="SSF53335">
    <property type="entry name" value="S-adenosyl-L-methionine-dependent methyltransferases"/>
    <property type="match status" value="1"/>
</dbReference>
<proteinExistence type="inferred from homology"/>
<dbReference type="Gene3D" id="3.30.70.1170">
    <property type="entry name" value="Sun protein, domain 3"/>
    <property type="match status" value="1"/>
</dbReference>
<keyword evidence="1 5" id="KW-0489">Methyltransferase</keyword>
<dbReference type="Pfam" id="PF01189">
    <property type="entry name" value="Methyltr_RsmB-F"/>
    <property type="match status" value="1"/>
</dbReference>
<gene>
    <name evidence="7" type="ORF">AMOR_22110</name>
</gene>
<accession>A0ABM7WUR3</accession>